<gene>
    <name evidence="9" type="ORF">SCHPADRAFT_375160</name>
</gene>
<dbReference type="InParanoid" id="A0A0H2RMT5"/>
<evidence type="ECO:0000256" key="5">
    <source>
        <dbReference type="ARBA" id="ARBA00022692"/>
    </source>
</evidence>
<evidence type="ECO:0000256" key="8">
    <source>
        <dbReference type="SAM" id="Phobius"/>
    </source>
</evidence>
<dbReference type="Proteomes" id="UP000053477">
    <property type="component" value="Unassembled WGS sequence"/>
</dbReference>
<dbReference type="GO" id="GO:0016765">
    <property type="term" value="F:transferase activity, transferring alkyl or aryl (other than methyl) groups"/>
    <property type="evidence" value="ECO:0007669"/>
    <property type="project" value="InterPro"/>
</dbReference>
<comment type="subcellular location">
    <subcellularLocation>
        <location evidence="2">Membrane</location>
        <topology evidence="2">Multi-pass membrane protein</topology>
    </subcellularLocation>
</comment>
<keyword evidence="10" id="KW-1185">Reference proteome</keyword>
<dbReference type="Gene3D" id="1.10.357.140">
    <property type="entry name" value="UbiA prenyltransferase"/>
    <property type="match status" value="1"/>
</dbReference>
<reference evidence="9 10" key="1">
    <citation type="submission" date="2015-04" db="EMBL/GenBank/DDBJ databases">
        <title>Complete genome sequence of Schizopora paradoxa KUC8140, a cosmopolitan wood degrader in East Asia.</title>
        <authorList>
            <consortium name="DOE Joint Genome Institute"/>
            <person name="Min B."/>
            <person name="Park H."/>
            <person name="Jang Y."/>
            <person name="Kim J.-J."/>
            <person name="Kim K.H."/>
            <person name="Pangilinan J."/>
            <person name="Lipzen A."/>
            <person name="Riley R."/>
            <person name="Grigoriev I.V."/>
            <person name="Spatafora J.W."/>
            <person name="Choi I.-G."/>
        </authorList>
    </citation>
    <scope>NUCLEOTIDE SEQUENCE [LARGE SCALE GENOMIC DNA]</scope>
    <source>
        <strain evidence="9 10">KUC8140</strain>
    </source>
</reference>
<evidence type="ECO:0000256" key="6">
    <source>
        <dbReference type="ARBA" id="ARBA00022989"/>
    </source>
</evidence>
<evidence type="ECO:0000256" key="7">
    <source>
        <dbReference type="ARBA" id="ARBA00023136"/>
    </source>
</evidence>
<name>A0A0H2RMT5_9AGAM</name>
<dbReference type="Gene3D" id="1.20.120.1780">
    <property type="entry name" value="UbiA prenyltransferase"/>
    <property type="match status" value="1"/>
</dbReference>
<dbReference type="InterPro" id="IPR000537">
    <property type="entry name" value="UbiA_prenyltransferase"/>
</dbReference>
<keyword evidence="7 8" id="KW-0472">Membrane</keyword>
<proteinExistence type="inferred from homology"/>
<feature type="transmembrane region" description="Helical" evidence="8">
    <location>
        <begin position="153"/>
        <end position="178"/>
    </location>
</feature>
<evidence type="ECO:0000313" key="9">
    <source>
        <dbReference type="EMBL" id="KLO13194.1"/>
    </source>
</evidence>
<dbReference type="OrthoDB" id="18170at2759"/>
<dbReference type="PANTHER" id="PTHR11048:SF28">
    <property type="entry name" value="4-HYDROXYBENZOATE POLYPRENYLTRANSFERASE, MITOCHONDRIAL"/>
    <property type="match status" value="1"/>
</dbReference>
<evidence type="ECO:0000256" key="2">
    <source>
        <dbReference type="ARBA" id="ARBA00004141"/>
    </source>
</evidence>
<sequence length="181" mass="20895">MVVQMIPMLCIYPLLKRTTRWPQIWLGFTINIGYVWSWLSIGDLSLFSFPLYTNLYMMGALWCWTMVYDTIYGCQDEEDDMTIGVRSTPMSIGSVIPASIFFAVVMVGLVFAAGVTSFHRETYFVFCIGGSSVFFIWKFATLDLNSEHSCWSFFIHNAFYLGFIVYVGLLVDYIRIIVGWY</sequence>
<feature type="transmembrane region" description="Helical" evidence="8">
    <location>
        <begin position="21"/>
        <end position="39"/>
    </location>
</feature>
<dbReference type="EMBL" id="KQ085963">
    <property type="protein sequence ID" value="KLO13194.1"/>
    <property type="molecule type" value="Genomic_DNA"/>
</dbReference>
<dbReference type="GO" id="GO:0006744">
    <property type="term" value="P:ubiquinone biosynthetic process"/>
    <property type="evidence" value="ECO:0007669"/>
    <property type="project" value="TreeGrafter"/>
</dbReference>
<keyword evidence="5 8" id="KW-0812">Transmembrane</keyword>
<comment type="cofactor">
    <cofactor evidence="1">
        <name>Mg(2+)</name>
        <dbReference type="ChEBI" id="CHEBI:18420"/>
    </cofactor>
</comment>
<evidence type="ECO:0008006" key="11">
    <source>
        <dbReference type="Google" id="ProtNLM"/>
    </source>
</evidence>
<accession>A0A0H2RMT5</accession>
<feature type="transmembrane region" description="Helical" evidence="8">
    <location>
        <begin position="92"/>
        <end position="116"/>
    </location>
</feature>
<feature type="transmembrane region" description="Helical" evidence="8">
    <location>
        <begin position="51"/>
        <end position="71"/>
    </location>
</feature>
<keyword evidence="4" id="KW-0808">Transferase</keyword>
<evidence type="ECO:0000256" key="1">
    <source>
        <dbReference type="ARBA" id="ARBA00001946"/>
    </source>
</evidence>
<evidence type="ECO:0000256" key="4">
    <source>
        <dbReference type="ARBA" id="ARBA00022679"/>
    </source>
</evidence>
<dbReference type="GO" id="GO:0005743">
    <property type="term" value="C:mitochondrial inner membrane"/>
    <property type="evidence" value="ECO:0007669"/>
    <property type="project" value="TreeGrafter"/>
</dbReference>
<dbReference type="PANTHER" id="PTHR11048">
    <property type="entry name" value="PRENYLTRANSFERASES"/>
    <property type="match status" value="1"/>
</dbReference>
<dbReference type="AlphaFoldDB" id="A0A0H2RMT5"/>
<comment type="similarity">
    <text evidence="3">Belongs to the UbiA prenyltransferase family.</text>
</comment>
<keyword evidence="6 8" id="KW-1133">Transmembrane helix</keyword>
<evidence type="ECO:0000256" key="3">
    <source>
        <dbReference type="ARBA" id="ARBA00005985"/>
    </source>
</evidence>
<dbReference type="InterPro" id="IPR039653">
    <property type="entry name" value="Prenyltransferase"/>
</dbReference>
<organism evidence="9 10">
    <name type="scientific">Schizopora paradoxa</name>
    <dbReference type="NCBI Taxonomy" id="27342"/>
    <lineage>
        <taxon>Eukaryota</taxon>
        <taxon>Fungi</taxon>
        <taxon>Dikarya</taxon>
        <taxon>Basidiomycota</taxon>
        <taxon>Agaricomycotina</taxon>
        <taxon>Agaricomycetes</taxon>
        <taxon>Hymenochaetales</taxon>
        <taxon>Schizoporaceae</taxon>
        <taxon>Schizopora</taxon>
    </lineage>
</organism>
<dbReference type="STRING" id="27342.A0A0H2RMT5"/>
<dbReference type="FunFam" id="1.20.120.1780:FF:000001">
    <property type="entry name" value="4-hydroxybenzoate octaprenyltransferase"/>
    <property type="match status" value="1"/>
</dbReference>
<evidence type="ECO:0000313" key="10">
    <source>
        <dbReference type="Proteomes" id="UP000053477"/>
    </source>
</evidence>
<protein>
    <recommendedName>
        <fullName evidence="11">UbiA prenyltransferase</fullName>
    </recommendedName>
</protein>
<feature type="transmembrane region" description="Helical" evidence="8">
    <location>
        <begin position="122"/>
        <end position="141"/>
    </location>
</feature>
<dbReference type="InterPro" id="IPR044878">
    <property type="entry name" value="UbiA_sf"/>
</dbReference>
<dbReference type="Pfam" id="PF01040">
    <property type="entry name" value="UbiA"/>
    <property type="match status" value="1"/>
</dbReference>